<dbReference type="PANTHER" id="PTHR32089">
    <property type="entry name" value="METHYL-ACCEPTING CHEMOTAXIS PROTEIN MCPB"/>
    <property type="match status" value="1"/>
</dbReference>
<dbReference type="Pfam" id="PF00015">
    <property type="entry name" value="MCPsignal"/>
    <property type="match status" value="1"/>
</dbReference>
<evidence type="ECO:0000256" key="8">
    <source>
        <dbReference type="ARBA" id="ARBA00029447"/>
    </source>
</evidence>
<evidence type="ECO:0000256" key="4">
    <source>
        <dbReference type="ARBA" id="ARBA00022692"/>
    </source>
</evidence>
<dbReference type="CDD" id="cd12912">
    <property type="entry name" value="PDC2_MCP_like"/>
    <property type="match status" value="1"/>
</dbReference>
<feature type="domain" description="Methyl-accepting transducer" evidence="11">
    <location>
        <begin position="350"/>
        <end position="586"/>
    </location>
</feature>
<reference evidence="13 14" key="1">
    <citation type="submission" date="2021-07" db="EMBL/GenBank/DDBJ databases">
        <title>Shewanella sp. nov, isolated from SCS.</title>
        <authorList>
            <person name="Cao W.R."/>
        </authorList>
    </citation>
    <scope>NUCLEOTIDE SEQUENCE [LARGE SCALE GENOMIC DNA]</scope>
    <source>
        <strain evidence="13 14">NR704-98</strain>
    </source>
</reference>
<keyword evidence="14" id="KW-1185">Reference proteome</keyword>
<accession>A0ABS7E8M1</accession>
<dbReference type="Proteomes" id="UP001195963">
    <property type="component" value="Unassembled WGS sequence"/>
</dbReference>
<dbReference type="EMBL" id="JAHZST010000019">
    <property type="protein sequence ID" value="MBW8186037.1"/>
    <property type="molecule type" value="Genomic_DNA"/>
</dbReference>
<keyword evidence="5" id="KW-1133">Transmembrane helix</keyword>
<feature type="coiled-coil region" evidence="10">
    <location>
        <begin position="540"/>
        <end position="570"/>
    </location>
</feature>
<dbReference type="PANTHER" id="PTHR32089:SF117">
    <property type="entry name" value="METHYL ACCEPTING SENSORY TRANSDUCER WITH CACHE_1 SMALL MOLECULE BINDING DOMAIN"/>
    <property type="match status" value="1"/>
</dbReference>
<comment type="subcellular location">
    <subcellularLocation>
        <location evidence="1">Cell membrane</location>
        <topology evidence="1">Multi-pass membrane protein</topology>
    </subcellularLocation>
</comment>
<sequence>MRFLHKIVIAVSLILSLSLGSLSTYQYFKIKRQLEEQVTSSVTELASSMGSNIEAVMAEKADLTAYAVSLLQTELSDRHFLEVLSQPVIKKHFLLAGMGLETGHFVGNDSNWDPGSDYDPRKRMWYQEAKRQGKALFTEPYADASSGNILVSVSVPLFENGQFKGALFTDVSLESLAEISNQADLFGAGYAFIVGKQGNFIAHPDAAQNGKSMADFFGMKFDTSVNENQIEVDGQPHSVSFSPLSGLDWTLGVMLDEGVIFAAAHELRNDAILYSLLSLIIAILIMSGTLSRLMKPLEALNDAMADVATGDGDLTRRLCTDSDVEFATLADNFNRFVVKLQLLIQQVKSIGGEVSSGSETIAIGASSATKAMTLQAQEVEQLATAMHEMAMTAAEVAQNAQGAASAVQHADNAVTDGAQAVQETTDSIAVLAKQIEQAAVAVKELESDTVSIESILGVINEIAGQTNLLALNAAIEAARAGESGRGFAVVADEVRTLAARTQESTSEIKGKIEKLQSGVADVVKVMAESRGTTSTTVEKAKTANETLNDIRNSIEEITDMNLQIASAAEEQSHVAEEMNKNTTNIRDLSLQVADNAEQSNISSKTQLEHVKEQEALLNQFIV</sequence>
<dbReference type="PROSITE" id="PS50111">
    <property type="entry name" value="CHEMOTAXIS_TRANSDUC_2"/>
    <property type="match status" value="1"/>
</dbReference>
<keyword evidence="10" id="KW-0175">Coiled coil</keyword>
<dbReference type="InterPro" id="IPR003660">
    <property type="entry name" value="HAMP_dom"/>
</dbReference>
<dbReference type="InterPro" id="IPR004089">
    <property type="entry name" value="MCPsignal_dom"/>
</dbReference>
<evidence type="ECO:0000256" key="3">
    <source>
        <dbReference type="ARBA" id="ARBA00022500"/>
    </source>
</evidence>
<dbReference type="CDD" id="cd12913">
    <property type="entry name" value="PDC1_MCP_like"/>
    <property type="match status" value="1"/>
</dbReference>
<keyword evidence="6" id="KW-0472">Membrane</keyword>
<proteinExistence type="inferred from homology"/>
<comment type="similarity">
    <text evidence="8">Belongs to the methyl-accepting chemotaxis (MCP) protein family.</text>
</comment>
<gene>
    <name evidence="13" type="ORF">K0625_20645</name>
</gene>
<dbReference type="RefSeq" id="WP_220111372.1">
    <property type="nucleotide sequence ID" value="NZ_JAHZST010000019.1"/>
</dbReference>
<dbReference type="PROSITE" id="PS50885">
    <property type="entry name" value="HAMP"/>
    <property type="match status" value="1"/>
</dbReference>
<dbReference type="Pfam" id="PF00672">
    <property type="entry name" value="HAMP"/>
    <property type="match status" value="1"/>
</dbReference>
<dbReference type="Pfam" id="PF02743">
    <property type="entry name" value="dCache_1"/>
    <property type="match status" value="1"/>
</dbReference>
<dbReference type="InterPro" id="IPR033479">
    <property type="entry name" value="dCache_1"/>
</dbReference>
<evidence type="ECO:0000256" key="9">
    <source>
        <dbReference type="PROSITE-ProRule" id="PRU00284"/>
    </source>
</evidence>
<evidence type="ECO:0000313" key="13">
    <source>
        <dbReference type="EMBL" id="MBW8186037.1"/>
    </source>
</evidence>
<name>A0ABS7E8M1_9GAMM</name>
<evidence type="ECO:0000256" key="6">
    <source>
        <dbReference type="ARBA" id="ARBA00023136"/>
    </source>
</evidence>
<comment type="caution">
    <text evidence="13">The sequence shown here is derived from an EMBL/GenBank/DDBJ whole genome shotgun (WGS) entry which is preliminary data.</text>
</comment>
<evidence type="ECO:0000256" key="10">
    <source>
        <dbReference type="SAM" id="Coils"/>
    </source>
</evidence>
<dbReference type="InterPro" id="IPR029151">
    <property type="entry name" value="Sensor-like_sf"/>
</dbReference>
<evidence type="ECO:0000256" key="7">
    <source>
        <dbReference type="ARBA" id="ARBA00023224"/>
    </source>
</evidence>
<keyword evidence="2" id="KW-1003">Cell membrane</keyword>
<evidence type="ECO:0000259" key="11">
    <source>
        <dbReference type="PROSITE" id="PS50111"/>
    </source>
</evidence>
<dbReference type="SMART" id="SM00283">
    <property type="entry name" value="MA"/>
    <property type="match status" value="1"/>
</dbReference>
<organism evidence="13 14">
    <name type="scientific">Shewanella nanhaiensis</name>
    <dbReference type="NCBI Taxonomy" id="2864872"/>
    <lineage>
        <taxon>Bacteria</taxon>
        <taxon>Pseudomonadati</taxon>
        <taxon>Pseudomonadota</taxon>
        <taxon>Gammaproteobacteria</taxon>
        <taxon>Alteromonadales</taxon>
        <taxon>Shewanellaceae</taxon>
        <taxon>Shewanella</taxon>
    </lineage>
</organism>
<dbReference type="CDD" id="cd06225">
    <property type="entry name" value="HAMP"/>
    <property type="match status" value="1"/>
</dbReference>
<dbReference type="SUPFAM" id="SSF58104">
    <property type="entry name" value="Methyl-accepting chemotaxis protein (MCP) signaling domain"/>
    <property type="match status" value="1"/>
</dbReference>
<dbReference type="CDD" id="cd11386">
    <property type="entry name" value="MCP_signal"/>
    <property type="match status" value="1"/>
</dbReference>
<feature type="domain" description="HAMP" evidence="12">
    <location>
        <begin position="291"/>
        <end position="345"/>
    </location>
</feature>
<evidence type="ECO:0000256" key="5">
    <source>
        <dbReference type="ARBA" id="ARBA00022989"/>
    </source>
</evidence>
<evidence type="ECO:0000256" key="2">
    <source>
        <dbReference type="ARBA" id="ARBA00022475"/>
    </source>
</evidence>
<keyword evidence="3" id="KW-0145">Chemotaxis</keyword>
<dbReference type="Gene3D" id="3.30.450.20">
    <property type="entry name" value="PAS domain"/>
    <property type="match status" value="2"/>
</dbReference>
<keyword evidence="7 9" id="KW-0807">Transducer</keyword>
<evidence type="ECO:0000313" key="14">
    <source>
        <dbReference type="Proteomes" id="UP001195963"/>
    </source>
</evidence>
<evidence type="ECO:0000259" key="12">
    <source>
        <dbReference type="PROSITE" id="PS50885"/>
    </source>
</evidence>
<dbReference type="SUPFAM" id="SSF103190">
    <property type="entry name" value="Sensory domain-like"/>
    <property type="match status" value="1"/>
</dbReference>
<dbReference type="Gene3D" id="1.10.287.950">
    <property type="entry name" value="Methyl-accepting chemotaxis protein"/>
    <property type="match status" value="1"/>
</dbReference>
<dbReference type="SMART" id="SM00304">
    <property type="entry name" value="HAMP"/>
    <property type="match status" value="1"/>
</dbReference>
<protein>
    <submittedName>
        <fullName evidence="13">Methyl-accepting chemotaxis protein</fullName>
    </submittedName>
</protein>
<keyword evidence="4" id="KW-0812">Transmembrane</keyword>
<evidence type="ECO:0000256" key="1">
    <source>
        <dbReference type="ARBA" id="ARBA00004651"/>
    </source>
</evidence>